<dbReference type="RefSeq" id="WP_078636008.1">
    <property type="nucleotide sequence ID" value="NZ_CM007717.1"/>
</dbReference>
<dbReference type="Proteomes" id="UP000502504">
    <property type="component" value="Chromosome"/>
</dbReference>
<name>A0AAE6YDF0_STRAT</name>
<dbReference type="EMBL" id="LHQL01000014">
    <property type="protein sequence ID" value="OOQ47332.1"/>
    <property type="molecule type" value="Genomic_DNA"/>
</dbReference>
<dbReference type="Proteomes" id="UP000190306">
    <property type="component" value="Chromosome"/>
</dbReference>
<reference evidence="1 3" key="1">
    <citation type="submission" date="2015-07" db="EMBL/GenBank/DDBJ databases">
        <title>Draft Genome Sequence of Streptomyces antibioticus, IMRU 3720 reveals insights in the evolution of actinomycin biosynthetic gene clusters in Streptomyces.</title>
        <authorList>
            <person name="Crnovcic I."/>
            <person name="Ruckert C."/>
            <person name="Kalinowksi J."/>
            <person name="Keller U."/>
        </authorList>
    </citation>
    <scope>NUCLEOTIDE SEQUENCE [LARGE SCALE GENOMIC DNA]</scope>
    <source>
        <strain evidence="1 3">DSM 41481</strain>
    </source>
</reference>
<protein>
    <submittedName>
        <fullName evidence="2">Uncharacterized protein</fullName>
    </submittedName>
</protein>
<accession>A0AAE6YDF0</accession>
<evidence type="ECO:0000313" key="3">
    <source>
        <dbReference type="Proteomes" id="UP000190306"/>
    </source>
</evidence>
<proteinExistence type="predicted"/>
<evidence type="ECO:0000313" key="4">
    <source>
        <dbReference type="Proteomes" id="UP000502504"/>
    </source>
</evidence>
<dbReference type="AlphaFoldDB" id="A0AAE6YDF0"/>
<organism evidence="2 4">
    <name type="scientific">Streptomyces antibioticus</name>
    <dbReference type="NCBI Taxonomy" id="1890"/>
    <lineage>
        <taxon>Bacteria</taxon>
        <taxon>Bacillati</taxon>
        <taxon>Actinomycetota</taxon>
        <taxon>Actinomycetes</taxon>
        <taxon>Kitasatosporales</taxon>
        <taxon>Streptomycetaceae</taxon>
        <taxon>Streptomyces</taxon>
    </lineage>
</organism>
<gene>
    <name evidence="1" type="ORF">AFM16_31830</name>
    <name evidence="2" type="ORF">HCX60_32380</name>
</gene>
<keyword evidence="3" id="KW-1185">Reference proteome</keyword>
<evidence type="ECO:0000313" key="1">
    <source>
        <dbReference type="EMBL" id="OOQ47332.1"/>
    </source>
</evidence>
<dbReference type="EMBL" id="CP050692">
    <property type="protein sequence ID" value="QIT47653.1"/>
    <property type="molecule type" value="Genomic_DNA"/>
</dbReference>
<evidence type="ECO:0000313" key="2">
    <source>
        <dbReference type="EMBL" id="QIT47653.1"/>
    </source>
</evidence>
<sequence>MSPVDEIRAAAAKLLSLVERTSEAPWSTTWNAQQYEVKSPSDLDPIAEWTYGIATWEPEASAHRAECDTANADWIATMHPGVGALLAKWLSTEAELHADDVAAVEGDGAGVNCENFPMALAIARAINGGTP</sequence>
<reference evidence="2 4" key="2">
    <citation type="submission" date="2020-03" db="EMBL/GenBank/DDBJ databases">
        <title>Is there a link between lipid content and antibiotic production in Streptomyces?</title>
        <authorList>
            <person name="David M."/>
            <person name="Lejeune C."/>
            <person name="Abreu S."/>
            <person name="Thibessard A."/>
            <person name="Leblond P."/>
            <person name="Chaminade P."/>
            <person name="Virolle M.-J."/>
        </authorList>
    </citation>
    <scope>NUCLEOTIDE SEQUENCE [LARGE SCALE GENOMIC DNA]</scope>
    <source>
        <strain evidence="2 4">DSM 41481</strain>
    </source>
</reference>